<keyword evidence="9" id="KW-1185">Reference proteome</keyword>
<evidence type="ECO:0000256" key="1">
    <source>
        <dbReference type="ARBA" id="ARBA00006494"/>
    </source>
</evidence>
<protein>
    <recommendedName>
        <fullName evidence="5">Glutathione S-transferase kappa 1</fullName>
        <ecNumber evidence="2">2.5.1.18</ecNumber>
    </recommendedName>
    <alternativeName>
        <fullName evidence="6">GST class-kappa</fullName>
    </alternativeName>
</protein>
<keyword evidence="3" id="KW-0808">Transferase</keyword>
<dbReference type="InterPro" id="IPR001853">
    <property type="entry name" value="DSBA-like_thioredoxin_dom"/>
</dbReference>
<dbReference type="EC" id="2.5.1.18" evidence="2"/>
<evidence type="ECO:0000256" key="4">
    <source>
        <dbReference type="ARBA" id="ARBA00047960"/>
    </source>
</evidence>
<proteinExistence type="inferred from homology"/>
<dbReference type="InterPro" id="IPR036249">
    <property type="entry name" value="Thioredoxin-like_sf"/>
</dbReference>
<organism evidence="8 9">
    <name type="scientific">Steinernema hermaphroditum</name>
    <dbReference type="NCBI Taxonomy" id="289476"/>
    <lineage>
        <taxon>Eukaryota</taxon>
        <taxon>Metazoa</taxon>
        <taxon>Ecdysozoa</taxon>
        <taxon>Nematoda</taxon>
        <taxon>Chromadorea</taxon>
        <taxon>Rhabditida</taxon>
        <taxon>Tylenchina</taxon>
        <taxon>Panagrolaimomorpha</taxon>
        <taxon>Strongyloidoidea</taxon>
        <taxon>Steinernematidae</taxon>
        <taxon>Steinernema</taxon>
    </lineage>
</organism>
<evidence type="ECO:0000256" key="5">
    <source>
        <dbReference type="ARBA" id="ARBA00073833"/>
    </source>
</evidence>
<dbReference type="Gene3D" id="3.40.30.10">
    <property type="entry name" value="Glutaredoxin"/>
    <property type="match status" value="1"/>
</dbReference>
<evidence type="ECO:0000313" key="8">
    <source>
        <dbReference type="EMBL" id="KAK0426906.1"/>
    </source>
</evidence>
<sequence>MSRPVGTVFTTLFLADNFPALKGNGNVVELYYDCGSPYSWIAFEILTHCEEVLPFQLRLKPICLGAILRDPSQTSLEAARDPHLLAHIERLGKFCNTTLKQIEESIRGSTKVDTLKAMRFLTSIEVNYPGFLVPATREIISRVWSTKEPIDEEKHFWDVAEKIKLPEPERIIKEIESARAKVTLRRRTRDALKMGTFGAPWIVVKRPNKEDVRLFGGDRIHVIVDLLGWSFPRSELKSKI</sequence>
<dbReference type="GO" id="GO:0005739">
    <property type="term" value="C:mitochondrion"/>
    <property type="evidence" value="ECO:0007669"/>
    <property type="project" value="TreeGrafter"/>
</dbReference>
<dbReference type="GO" id="GO:0005777">
    <property type="term" value="C:peroxisome"/>
    <property type="evidence" value="ECO:0007669"/>
    <property type="project" value="TreeGrafter"/>
</dbReference>
<reference evidence="8" key="1">
    <citation type="submission" date="2023-06" db="EMBL/GenBank/DDBJ databases">
        <title>Genomic analysis of the entomopathogenic nematode Steinernema hermaphroditum.</title>
        <authorList>
            <person name="Schwarz E.M."/>
            <person name="Heppert J.K."/>
            <person name="Baniya A."/>
            <person name="Schwartz H.T."/>
            <person name="Tan C.-H."/>
            <person name="Antoshechkin I."/>
            <person name="Sternberg P.W."/>
            <person name="Goodrich-Blair H."/>
            <person name="Dillman A.R."/>
        </authorList>
    </citation>
    <scope>NUCLEOTIDE SEQUENCE</scope>
    <source>
        <strain evidence="8">PS9179</strain>
        <tissue evidence="8">Whole animal</tissue>
    </source>
</reference>
<dbReference type="GO" id="GO:0006749">
    <property type="term" value="P:glutathione metabolic process"/>
    <property type="evidence" value="ECO:0007669"/>
    <property type="project" value="TreeGrafter"/>
</dbReference>
<evidence type="ECO:0000256" key="6">
    <source>
        <dbReference type="ARBA" id="ARBA00083519"/>
    </source>
</evidence>
<dbReference type="InterPro" id="IPR051924">
    <property type="entry name" value="GST_Kappa/NadH"/>
</dbReference>
<dbReference type="GO" id="GO:0004364">
    <property type="term" value="F:glutathione transferase activity"/>
    <property type="evidence" value="ECO:0007669"/>
    <property type="project" value="UniProtKB-EC"/>
</dbReference>
<dbReference type="EMBL" id="JAUCMV010000001">
    <property type="protein sequence ID" value="KAK0426906.1"/>
    <property type="molecule type" value="Genomic_DNA"/>
</dbReference>
<comment type="caution">
    <text evidence="8">The sequence shown here is derived from an EMBL/GenBank/DDBJ whole genome shotgun (WGS) entry which is preliminary data.</text>
</comment>
<evidence type="ECO:0000256" key="3">
    <source>
        <dbReference type="ARBA" id="ARBA00022679"/>
    </source>
</evidence>
<gene>
    <name evidence="8" type="ORF">QR680_009960</name>
</gene>
<comment type="similarity">
    <text evidence="1">Belongs to the GST superfamily. Kappa family.</text>
</comment>
<evidence type="ECO:0000256" key="2">
    <source>
        <dbReference type="ARBA" id="ARBA00012452"/>
    </source>
</evidence>
<dbReference type="SUPFAM" id="SSF52833">
    <property type="entry name" value="Thioredoxin-like"/>
    <property type="match status" value="1"/>
</dbReference>
<dbReference type="PANTHER" id="PTHR42943:SF2">
    <property type="entry name" value="GLUTATHIONE S-TRANSFERASE KAPPA 1"/>
    <property type="match status" value="1"/>
</dbReference>
<dbReference type="AlphaFoldDB" id="A0AA39IM85"/>
<feature type="domain" description="DSBA-like thioredoxin" evidence="7">
    <location>
        <begin position="27"/>
        <end position="227"/>
    </location>
</feature>
<comment type="catalytic activity">
    <reaction evidence="4">
        <text>RX + glutathione = an S-substituted glutathione + a halide anion + H(+)</text>
        <dbReference type="Rhea" id="RHEA:16437"/>
        <dbReference type="ChEBI" id="CHEBI:15378"/>
        <dbReference type="ChEBI" id="CHEBI:16042"/>
        <dbReference type="ChEBI" id="CHEBI:17792"/>
        <dbReference type="ChEBI" id="CHEBI:57925"/>
        <dbReference type="ChEBI" id="CHEBI:90779"/>
        <dbReference type="EC" id="2.5.1.18"/>
    </reaction>
</comment>
<dbReference type="Proteomes" id="UP001175271">
    <property type="component" value="Unassembled WGS sequence"/>
</dbReference>
<name>A0AA39IM85_9BILA</name>
<accession>A0AA39IM85</accession>
<evidence type="ECO:0000259" key="7">
    <source>
        <dbReference type="Pfam" id="PF01323"/>
    </source>
</evidence>
<dbReference type="FunFam" id="3.40.30.10:FF:000096">
    <property type="entry name" value="Glutathione S-transferase kappa"/>
    <property type="match status" value="1"/>
</dbReference>
<evidence type="ECO:0000313" key="9">
    <source>
        <dbReference type="Proteomes" id="UP001175271"/>
    </source>
</evidence>
<dbReference type="Pfam" id="PF01323">
    <property type="entry name" value="DSBA"/>
    <property type="match status" value="1"/>
</dbReference>
<dbReference type="PANTHER" id="PTHR42943">
    <property type="entry name" value="GLUTATHIONE S-TRANSFERASE KAPPA"/>
    <property type="match status" value="1"/>
</dbReference>
<dbReference type="GO" id="GO:0004602">
    <property type="term" value="F:glutathione peroxidase activity"/>
    <property type="evidence" value="ECO:0007669"/>
    <property type="project" value="TreeGrafter"/>
</dbReference>